<dbReference type="PROSITE" id="PS00178">
    <property type="entry name" value="AA_TRNA_LIGASE_I"/>
    <property type="match status" value="1"/>
</dbReference>
<sequence>MCYRQINIGKLIPLRTKSVSLIKISSSLFHNEYRVVSGIQPTGSIHLGNYFGAIQQWTNLQEPKYFESILSENRKESIDSRETVQPKLRPCYLQPIFQIVDLHSLTVSHQPDKLRRNILEITAVLLGCGIETNKSILFKQSAIPYHGYLCWILSTLTTISQLNRFPQFKEKSLYFQEPPTGLLLYPVLQTADILLYKGTHIPIGNDQLAHINIAKHLASKFNKIYGKEIFTIPTELIINDGRGRIKSLRDPSKKMSKSEISLKSRIELTDSSDMIVMKILKSVTDMKSEITFDPENRPGVSNLVLIYSLISGLQIEQVCDRFANKSTHEFKIEISEALVEYLKPIKSKIDHFKSNPEYLEKILNDGGSQATEIAERTIEEVKKVTGFK</sequence>
<protein>
    <recommendedName>
        <fullName evidence="3">tryptophan--tRNA ligase</fullName>
        <ecNumber evidence="3">6.1.1.2</ecNumber>
    </recommendedName>
    <alternativeName>
        <fullName evidence="9">Tryptophanyl-tRNA synthetase</fullName>
    </alternativeName>
</protein>
<dbReference type="Pfam" id="PF00579">
    <property type="entry name" value="tRNA-synt_1b"/>
    <property type="match status" value="2"/>
</dbReference>
<reference evidence="12" key="3">
    <citation type="submission" date="2022-06" db="UniProtKB">
        <authorList>
            <consortium name="EnsemblMetazoa"/>
        </authorList>
    </citation>
    <scope>IDENTIFICATION</scope>
</reference>
<evidence type="ECO:0000313" key="11">
    <source>
        <dbReference type="EMBL" id="KAF7491484.1"/>
    </source>
</evidence>
<dbReference type="GO" id="GO:0005524">
    <property type="term" value="F:ATP binding"/>
    <property type="evidence" value="ECO:0007669"/>
    <property type="project" value="UniProtKB-KW"/>
</dbReference>
<dbReference type="InterPro" id="IPR014729">
    <property type="entry name" value="Rossmann-like_a/b/a_fold"/>
</dbReference>
<keyword evidence="7 10" id="KW-0648">Protein biosynthesis</keyword>
<dbReference type="OrthoDB" id="15808at2759"/>
<evidence type="ECO:0000313" key="13">
    <source>
        <dbReference type="Proteomes" id="UP000070412"/>
    </source>
</evidence>
<keyword evidence="13" id="KW-1185">Reference proteome</keyword>
<dbReference type="EC" id="6.1.1.2" evidence="3"/>
<keyword evidence="8 10" id="KW-0030">Aminoacyl-tRNA synthetase</keyword>
<dbReference type="InterPro" id="IPR001412">
    <property type="entry name" value="aa-tRNA-synth_I_CS"/>
</dbReference>
<evidence type="ECO:0000256" key="6">
    <source>
        <dbReference type="ARBA" id="ARBA00022840"/>
    </source>
</evidence>
<evidence type="ECO:0000313" key="12">
    <source>
        <dbReference type="EnsemblMetazoa" id="KAF7491484.1"/>
    </source>
</evidence>
<dbReference type="CDD" id="cd00806">
    <property type="entry name" value="TrpRS_core"/>
    <property type="match status" value="1"/>
</dbReference>
<dbReference type="InterPro" id="IPR050203">
    <property type="entry name" value="Trp-tRNA_synthetase"/>
</dbReference>
<name>A0A834R5V6_SARSC</name>
<evidence type="ECO:0000256" key="5">
    <source>
        <dbReference type="ARBA" id="ARBA00022741"/>
    </source>
</evidence>
<reference evidence="13" key="1">
    <citation type="journal article" date="2020" name="PLoS Negl. Trop. Dis.">
        <title>High-quality nuclear genome for Sarcoptes scabiei-A critical resource for a neglected parasite.</title>
        <authorList>
            <person name="Korhonen P.K."/>
            <person name="Gasser R.B."/>
            <person name="Ma G."/>
            <person name="Wang T."/>
            <person name="Stroehlein A.J."/>
            <person name="Young N.D."/>
            <person name="Ang C.S."/>
            <person name="Fernando D.D."/>
            <person name="Lu H.C."/>
            <person name="Taylor S."/>
            <person name="Reynolds S.L."/>
            <person name="Mofiz E."/>
            <person name="Najaraj S.H."/>
            <person name="Gowda H."/>
            <person name="Madugundu A."/>
            <person name="Renuse S."/>
            <person name="Holt D."/>
            <person name="Pandey A."/>
            <person name="Papenfuss A.T."/>
            <person name="Fischer K."/>
        </authorList>
    </citation>
    <scope>NUCLEOTIDE SEQUENCE [LARGE SCALE GENOMIC DNA]</scope>
</reference>
<evidence type="ECO:0000256" key="8">
    <source>
        <dbReference type="ARBA" id="ARBA00023146"/>
    </source>
</evidence>
<dbReference type="PANTHER" id="PTHR43766:SF1">
    <property type="entry name" value="TRYPTOPHAN--TRNA LIGASE, MITOCHONDRIAL"/>
    <property type="match status" value="1"/>
</dbReference>
<dbReference type="InterPro" id="IPR002306">
    <property type="entry name" value="Trp-tRNA-ligase"/>
</dbReference>
<comment type="subcellular location">
    <subcellularLocation>
        <location evidence="1">Mitochondrion</location>
    </subcellularLocation>
</comment>
<evidence type="ECO:0000256" key="9">
    <source>
        <dbReference type="ARBA" id="ARBA00030268"/>
    </source>
</evidence>
<dbReference type="Proteomes" id="UP000070412">
    <property type="component" value="Unassembled WGS sequence"/>
</dbReference>
<comment type="similarity">
    <text evidence="2 10">Belongs to the class-I aminoacyl-tRNA synthetase family.</text>
</comment>
<keyword evidence="6 10" id="KW-0067">ATP-binding</keyword>
<evidence type="ECO:0000256" key="7">
    <source>
        <dbReference type="ARBA" id="ARBA00022917"/>
    </source>
</evidence>
<dbReference type="EMBL" id="WVUK01000059">
    <property type="protein sequence ID" value="KAF7491484.1"/>
    <property type="molecule type" value="Genomic_DNA"/>
</dbReference>
<reference evidence="11" key="2">
    <citation type="submission" date="2020-01" db="EMBL/GenBank/DDBJ databases">
        <authorList>
            <person name="Korhonen P.K.K."/>
            <person name="Guangxu M.G."/>
            <person name="Wang T.W."/>
            <person name="Stroehlein A.J.S."/>
            <person name="Young N.D."/>
            <person name="Ang C.-S.A."/>
            <person name="Fernando D.W.F."/>
            <person name="Lu H.L."/>
            <person name="Taylor S.T."/>
            <person name="Ehtesham M.E.M."/>
            <person name="Najaraj S.H.N."/>
            <person name="Harsha G.H.G."/>
            <person name="Madugundu A.M."/>
            <person name="Renuse S.R."/>
            <person name="Holt D.H."/>
            <person name="Pandey A.P."/>
            <person name="Papenfuss A.P."/>
            <person name="Gasser R.B.G."/>
            <person name="Fischer K.F."/>
        </authorList>
    </citation>
    <scope>NUCLEOTIDE SEQUENCE</scope>
    <source>
        <strain evidence="11">SSS_KF_BRIS2020</strain>
    </source>
</reference>
<dbReference type="GO" id="GO:0070183">
    <property type="term" value="P:mitochondrial tryptophanyl-tRNA aminoacylation"/>
    <property type="evidence" value="ECO:0007669"/>
    <property type="project" value="TreeGrafter"/>
</dbReference>
<dbReference type="SUPFAM" id="SSF52374">
    <property type="entry name" value="Nucleotidylyl transferase"/>
    <property type="match status" value="2"/>
</dbReference>
<dbReference type="FunFam" id="1.10.240.10:FF:000002">
    <property type="entry name" value="Tryptophan--tRNA ligase"/>
    <property type="match status" value="1"/>
</dbReference>
<evidence type="ECO:0000256" key="2">
    <source>
        <dbReference type="ARBA" id="ARBA00005594"/>
    </source>
</evidence>
<dbReference type="Gene3D" id="1.10.240.10">
    <property type="entry name" value="Tyrosyl-Transfer RNA Synthetase"/>
    <property type="match status" value="1"/>
</dbReference>
<evidence type="ECO:0000256" key="1">
    <source>
        <dbReference type="ARBA" id="ARBA00004173"/>
    </source>
</evidence>
<accession>A0A834R5V6</accession>
<dbReference type="PRINTS" id="PR01039">
    <property type="entry name" value="TRNASYNTHTRP"/>
</dbReference>
<dbReference type="AlphaFoldDB" id="A0A834R5V6"/>
<keyword evidence="4 10" id="KW-0436">Ligase</keyword>
<dbReference type="NCBIfam" id="TIGR00233">
    <property type="entry name" value="trpS"/>
    <property type="match status" value="1"/>
</dbReference>
<dbReference type="GO" id="GO:0005759">
    <property type="term" value="C:mitochondrial matrix"/>
    <property type="evidence" value="ECO:0007669"/>
    <property type="project" value="TreeGrafter"/>
</dbReference>
<evidence type="ECO:0000256" key="3">
    <source>
        <dbReference type="ARBA" id="ARBA00013161"/>
    </source>
</evidence>
<dbReference type="InterPro" id="IPR002305">
    <property type="entry name" value="aa-tRNA-synth_Ic"/>
</dbReference>
<dbReference type="PANTHER" id="PTHR43766">
    <property type="entry name" value="TRYPTOPHAN--TRNA LIGASE, MITOCHONDRIAL"/>
    <property type="match status" value="1"/>
</dbReference>
<dbReference type="Gene3D" id="3.40.50.620">
    <property type="entry name" value="HUPs"/>
    <property type="match status" value="1"/>
</dbReference>
<keyword evidence="5 10" id="KW-0547">Nucleotide-binding</keyword>
<evidence type="ECO:0000256" key="10">
    <source>
        <dbReference type="RuleBase" id="RU363036"/>
    </source>
</evidence>
<proteinExistence type="inferred from homology"/>
<evidence type="ECO:0000256" key="4">
    <source>
        <dbReference type="ARBA" id="ARBA00022598"/>
    </source>
</evidence>
<gene>
    <name evidence="11" type="ORF">SSS_1864</name>
</gene>
<dbReference type="EnsemblMetazoa" id="SSS_1864s_mrna">
    <property type="protein sequence ID" value="KAF7491484.1"/>
    <property type="gene ID" value="SSS_1864"/>
</dbReference>
<dbReference type="GO" id="GO:0004830">
    <property type="term" value="F:tryptophan-tRNA ligase activity"/>
    <property type="evidence" value="ECO:0007669"/>
    <property type="project" value="UniProtKB-EC"/>
</dbReference>
<organism evidence="11">
    <name type="scientific">Sarcoptes scabiei</name>
    <name type="common">Itch mite</name>
    <name type="synonym">Acarus scabiei</name>
    <dbReference type="NCBI Taxonomy" id="52283"/>
    <lineage>
        <taxon>Eukaryota</taxon>
        <taxon>Metazoa</taxon>
        <taxon>Ecdysozoa</taxon>
        <taxon>Arthropoda</taxon>
        <taxon>Chelicerata</taxon>
        <taxon>Arachnida</taxon>
        <taxon>Acari</taxon>
        <taxon>Acariformes</taxon>
        <taxon>Sarcoptiformes</taxon>
        <taxon>Astigmata</taxon>
        <taxon>Psoroptidia</taxon>
        <taxon>Sarcoptoidea</taxon>
        <taxon>Sarcoptidae</taxon>
        <taxon>Sarcoptinae</taxon>
        <taxon>Sarcoptes</taxon>
    </lineage>
</organism>